<dbReference type="AlphaFoldDB" id="A0A7J7KAS2"/>
<protein>
    <submittedName>
        <fullName evidence="1">Uncharacterized protein</fullName>
    </submittedName>
</protein>
<proteinExistence type="predicted"/>
<name>A0A7J7KAS2_BUGNE</name>
<organism evidence="1 2">
    <name type="scientific">Bugula neritina</name>
    <name type="common">Brown bryozoan</name>
    <name type="synonym">Sertularia neritina</name>
    <dbReference type="NCBI Taxonomy" id="10212"/>
    <lineage>
        <taxon>Eukaryota</taxon>
        <taxon>Metazoa</taxon>
        <taxon>Spiralia</taxon>
        <taxon>Lophotrochozoa</taxon>
        <taxon>Bryozoa</taxon>
        <taxon>Gymnolaemata</taxon>
        <taxon>Cheilostomatida</taxon>
        <taxon>Flustrina</taxon>
        <taxon>Buguloidea</taxon>
        <taxon>Bugulidae</taxon>
        <taxon>Bugula</taxon>
    </lineage>
</organism>
<accession>A0A7J7KAS2</accession>
<evidence type="ECO:0000313" key="1">
    <source>
        <dbReference type="EMBL" id="KAF6035749.1"/>
    </source>
</evidence>
<sequence>MPDTLSDTLPDTLSYTLSDKMPDTLSTTFLFLICQLDLTECDINCARSHSHDSTSELYSCIKGKCPTKLFSQFTNAAEVI</sequence>
<evidence type="ECO:0000313" key="2">
    <source>
        <dbReference type="Proteomes" id="UP000593567"/>
    </source>
</evidence>
<comment type="caution">
    <text evidence="1">The sequence shown here is derived from an EMBL/GenBank/DDBJ whole genome shotgun (WGS) entry which is preliminary data.</text>
</comment>
<gene>
    <name evidence="1" type="ORF">EB796_005941</name>
</gene>
<dbReference type="EMBL" id="VXIV02000834">
    <property type="protein sequence ID" value="KAF6035749.1"/>
    <property type="molecule type" value="Genomic_DNA"/>
</dbReference>
<dbReference type="Proteomes" id="UP000593567">
    <property type="component" value="Unassembled WGS sequence"/>
</dbReference>
<reference evidence="1" key="1">
    <citation type="submission" date="2020-06" db="EMBL/GenBank/DDBJ databases">
        <title>Draft genome of Bugula neritina, a colonial animal packing powerful symbionts and potential medicines.</title>
        <authorList>
            <person name="Rayko M."/>
        </authorList>
    </citation>
    <scope>NUCLEOTIDE SEQUENCE [LARGE SCALE GENOMIC DNA]</scope>
    <source>
        <strain evidence="1">Kwan_BN1</strain>
    </source>
</reference>
<keyword evidence="2" id="KW-1185">Reference proteome</keyword>